<proteinExistence type="predicted"/>
<dbReference type="EMBL" id="LAZR01005181">
    <property type="protein sequence ID" value="KKN02124.1"/>
    <property type="molecule type" value="Genomic_DNA"/>
</dbReference>
<reference evidence="1" key="1">
    <citation type="journal article" date="2015" name="Nature">
        <title>Complex archaea that bridge the gap between prokaryotes and eukaryotes.</title>
        <authorList>
            <person name="Spang A."/>
            <person name="Saw J.H."/>
            <person name="Jorgensen S.L."/>
            <person name="Zaremba-Niedzwiedzka K."/>
            <person name="Martijn J."/>
            <person name="Lind A.E."/>
            <person name="van Eijk R."/>
            <person name="Schleper C."/>
            <person name="Guy L."/>
            <person name="Ettema T.J."/>
        </authorList>
    </citation>
    <scope>NUCLEOTIDE SEQUENCE</scope>
</reference>
<accession>A0A0F9M8U2</accession>
<dbReference type="AlphaFoldDB" id="A0A0F9M8U2"/>
<evidence type="ECO:0000313" key="1">
    <source>
        <dbReference type="EMBL" id="KKN02124.1"/>
    </source>
</evidence>
<sequence>MDETHKKYVYTYEGKKFIHCIRVGQHPGKDFYLGLIDWIEENIKGSWTDFYNSKGHYIVEFELEEDAVAFKLRWI</sequence>
<organism evidence="1">
    <name type="scientific">marine sediment metagenome</name>
    <dbReference type="NCBI Taxonomy" id="412755"/>
    <lineage>
        <taxon>unclassified sequences</taxon>
        <taxon>metagenomes</taxon>
        <taxon>ecological metagenomes</taxon>
    </lineage>
</organism>
<name>A0A0F9M8U2_9ZZZZ</name>
<gene>
    <name evidence="1" type="ORF">LCGC14_1120770</name>
</gene>
<protein>
    <submittedName>
        <fullName evidence="1">Uncharacterized protein</fullName>
    </submittedName>
</protein>
<comment type="caution">
    <text evidence="1">The sequence shown here is derived from an EMBL/GenBank/DDBJ whole genome shotgun (WGS) entry which is preliminary data.</text>
</comment>